<dbReference type="Pfam" id="PF13424">
    <property type="entry name" value="TPR_12"/>
    <property type="match status" value="3"/>
</dbReference>
<dbReference type="Pfam" id="PF12770">
    <property type="entry name" value="CHAT"/>
    <property type="match status" value="1"/>
</dbReference>
<gene>
    <name evidence="3" type="ORF">CDV28_12113</name>
</gene>
<dbReference type="AlphaFoldDB" id="A0A521G0R8"/>
<feature type="repeat" description="TPR" evidence="1">
    <location>
        <begin position="200"/>
        <end position="233"/>
    </location>
</feature>
<feature type="repeat" description="TPR" evidence="1">
    <location>
        <begin position="116"/>
        <end position="149"/>
    </location>
</feature>
<keyword evidence="1" id="KW-0802">TPR repeat</keyword>
<proteinExistence type="predicted"/>
<dbReference type="EMBL" id="NQJD01000021">
    <property type="protein sequence ID" value="TAA74620.1"/>
    <property type="molecule type" value="Genomic_DNA"/>
</dbReference>
<feature type="domain" description="CHAT" evidence="2">
    <location>
        <begin position="600"/>
        <end position="921"/>
    </location>
</feature>
<dbReference type="SMART" id="SM00028">
    <property type="entry name" value="TPR"/>
    <property type="match status" value="7"/>
</dbReference>
<evidence type="ECO:0000259" key="2">
    <source>
        <dbReference type="Pfam" id="PF12770"/>
    </source>
</evidence>
<dbReference type="InterPro" id="IPR011990">
    <property type="entry name" value="TPR-like_helical_dom_sf"/>
</dbReference>
<accession>A0A521G0R8</accession>
<dbReference type="Gene3D" id="1.25.40.10">
    <property type="entry name" value="Tetratricopeptide repeat domain"/>
    <property type="match status" value="2"/>
</dbReference>
<protein>
    <submittedName>
        <fullName evidence="3">CHAT domain-containing protein</fullName>
    </submittedName>
</protein>
<dbReference type="SUPFAM" id="SSF48452">
    <property type="entry name" value="TPR-like"/>
    <property type="match status" value="1"/>
</dbReference>
<dbReference type="PANTHER" id="PTHR46082:SF6">
    <property type="entry name" value="AAA+ ATPASE DOMAIN-CONTAINING PROTEIN-RELATED"/>
    <property type="match status" value="1"/>
</dbReference>
<sequence length="921" mass="104252">MKRIARITLIVALLIGGMVRPVWCQENVDKYVQELNKKTAKAFKTGDSQQGAIIAEHAYRYALEYLGPEHPDTLTSINNLATFYTLQGHYSNAEPLLKQALRLREKVLGRKHPATLTSINNLATLYKSQGRYNEAELLYKQVLQLSEKILGMEHPDTIVYMTGLPVLYQLQGRYSEAEPLCKQTLQLSEKVLGKEHPYTILSISNLGQLYQSQSRYSEAEPLLKQALRLREKVLGRKHPDTLISINNLAVFYQLQGHHSEAEPFLKQALQGGEELLGKEHPDTIKYVNNLAALYESQGRYNEVEPLLKEATQLSEKVLGKEHPDTLTYLNNLAALYGSQGRYNESEPLRKKALQLSEKVLGRIHPHTLLYRENYIWLLVNTDRPHLALRLLQEQEKLLLSRSFQEIYTSSSEKVRRLYLQSISRLQHITLSLAQQQSKEEYQRYAAEIILRWKQLYAEESSIQHRLLNLSNDSEAEKLRTERTAAQAKVSQALRQQNIAELIEKANQDETALLALARHLKTSLEVKDVTLDKVLSALPQDSGLIEYRLFYPIDFKTGKAEKRHLGALLLLANAKAKQRFLFHDLGTLAEIAKNREKTAGIYNRLLGPFDEQIKGLKQLYIAPDGHLNLLPFVPMRLPDGRFLAERQQINQLQTGRDLIENSKDFPRGKGLVAIGGAKYVRDSMPAGKTEPAQTLVAYQQRAVRELAEGIQYLKESRKEAEEIFKKHGSNPEDLLLIGDDASEYSLKHLKQPPRILHLSTHGFYLGDDKKEDGLTEQLRDEAPLLLSGLALAGANNWLQGRVVDSHGDDGLLYSLEVLGLNLHGTELVSLSACDTGKGVVDYSEGVYGLVRAFRTAGAKNVLMTLTPVGDKSSRDFMETFYDNWLSSKKNISPAEALHETRLQFIHDKKPVQDWAPFVLVGK</sequence>
<evidence type="ECO:0000313" key="3">
    <source>
        <dbReference type="EMBL" id="TAA74620.1"/>
    </source>
</evidence>
<organism evidence="3 4">
    <name type="scientific">Candidatus Electronema aureum</name>
    <dbReference type="NCBI Taxonomy" id="2005002"/>
    <lineage>
        <taxon>Bacteria</taxon>
        <taxon>Pseudomonadati</taxon>
        <taxon>Thermodesulfobacteriota</taxon>
        <taxon>Desulfobulbia</taxon>
        <taxon>Desulfobulbales</taxon>
        <taxon>Desulfobulbaceae</taxon>
        <taxon>Candidatus Electronema</taxon>
    </lineage>
</organism>
<dbReference type="InterPro" id="IPR019734">
    <property type="entry name" value="TPR_rpt"/>
</dbReference>
<comment type="caution">
    <text evidence="3">The sequence shown here is derived from an EMBL/GenBank/DDBJ whole genome shotgun (WGS) entry which is preliminary data.</text>
</comment>
<keyword evidence="4" id="KW-1185">Reference proteome</keyword>
<dbReference type="Proteomes" id="UP000316238">
    <property type="component" value="Unassembled WGS sequence"/>
</dbReference>
<evidence type="ECO:0000313" key="4">
    <source>
        <dbReference type="Proteomes" id="UP000316238"/>
    </source>
</evidence>
<dbReference type="PROSITE" id="PS50005">
    <property type="entry name" value="TPR"/>
    <property type="match status" value="2"/>
</dbReference>
<dbReference type="PRINTS" id="PR00381">
    <property type="entry name" value="KINESINLIGHT"/>
</dbReference>
<dbReference type="InterPro" id="IPR024983">
    <property type="entry name" value="CHAT_dom"/>
</dbReference>
<name>A0A521G0R8_9BACT</name>
<dbReference type="InterPro" id="IPR053137">
    <property type="entry name" value="NLR-like"/>
</dbReference>
<reference evidence="3" key="1">
    <citation type="submission" date="2017-07" db="EMBL/GenBank/DDBJ databases">
        <title>The cable genome - Insights into the physiology and evolution of filamentous bacteria capable of sulfide oxidation via long distance electron transfer.</title>
        <authorList>
            <person name="Thorup C."/>
            <person name="Bjerg J.T."/>
            <person name="Schreiber L."/>
            <person name="Nielsen L.P."/>
            <person name="Kjeldsen K.U."/>
            <person name="Boesen T."/>
            <person name="Boggild A."/>
            <person name="Meysman F."/>
            <person name="Geelhoed J."/>
            <person name="Schramm A."/>
        </authorList>
    </citation>
    <scope>NUCLEOTIDE SEQUENCE [LARGE SCALE GENOMIC DNA]</scope>
    <source>
        <strain evidence="3">GS</strain>
    </source>
</reference>
<dbReference type="Pfam" id="PF13374">
    <property type="entry name" value="TPR_10"/>
    <property type="match status" value="1"/>
</dbReference>
<evidence type="ECO:0000256" key="1">
    <source>
        <dbReference type="PROSITE-ProRule" id="PRU00339"/>
    </source>
</evidence>
<dbReference type="PANTHER" id="PTHR46082">
    <property type="entry name" value="ATP/GTP-BINDING PROTEIN-RELATED"/>
    <property type="match status" value="1"/>
</dbReference>